<protein>
    <recommendedName>
        <fullName evidence="2">site-specific DNA-methyltransferase (cytosine-N(4)-specific)</fullName>
        <ecNumber evidence="2">2.1.1.113</ecNumber>
    </recommendedName>
</protein>
<dbReference type="EC" id="2.1.1.113" evidence="2"/>
<dbReference type="EMBL" id="BART01013496">
    <property type="protein sequence ID" value="GAG77732.1"/>
    <property type="molecule type" value="Genomic_DNA"/>
</dbReference>
<keyword evidence="5" id="KW-0949">S-adenosyl-L-methionine</keyword>
<proteinExistence type="inferred from homology"/>
<dbReference type="InterPro" id="IPR017985">
    <property type="entry name" value="MeTrfase_CN4_CS"/>
</dbReference>
<dbReference type="Gene3D" id="3.40.50.150">
    <property type="entry name" value="Vaccinia Virus protein VP39"/>
    <property type="match status" value="1"/>
</dbReference>
<keyword evidence="3" id="KW-0489">Methyltransferase</keyword>
<feature type="non-terminal residue" evidence="8">
    <location>
        <position position="111"/>
    </location>
</feature>
<organism evidence="8">
    <name type="scientific">marine sediment metagenome</name>
    <dbReference type="NCBI Taxonomy" id="412755"/>
    <lineage>
        <taxon>unclassified sequences</taxon>
        <taxon>metagenomes</taxon>
        <taxon>ecological metagenomes</taxon>
    </lineage>
</organism>
<evidence type="ECO:0000256" key="2">
    <source>
        <dbReference type="ARBA" id="ARBA00012185"/>
    </source>
</evidence>
<evidence type="ECO:0000256" key="4">
    <source>
        <dbReference type="ARBA" id="ARBA00022679"/>
    </source>
</evidence>
<dbReference type="GO" id="GO:0015667">
    <property type="term" value="F:site-specific DNA-methyltransferase (cytosine-N4-specific) activity"/>
    <property type="evidence" value="ECO:0007669"/>
    <property type="project" value="UniProtKB-EC"/>
</dbReference>
<name>X1B8V3_9ZZZZ</name>
<comment type="similarity">
    <text evidence="1">Belongs to the N(4)/N(6)-methyltransferase family. N(4) subfamily.</text>
</comment>
<keyword evidence="6" id="KW-0680">Restriction system</keyword>
<dbReference type="GO" id="GO:0003677">
    <property type="term" value="F:DNA binding"/>
    <property type="evidence" value="ECO:0007669"/>
    <property type="project" value="InterPro"/>
</dbReference>
<evidence type="ECO:0000256" key="7">
    <source>
        <dbReference type="ARBA" id="ARBA00049120"/>
    </source>
</evidence>
<evidence type="ECO:0000256" key="1">
    <source>
        <dbReference type="ARBA" id="ARBA00010203"/>
    </source>
</evidence>
<evidence type="ECO:0000256" key="5">
    <source>
        <dbReference type="ARBA" id="ARBA00022691"/>
    </source>
</evidence>
<evidence type="ECO:0000256" key="3">
    <source>
        <dbReference type="ARBA" id="ARBA00022603"/>
    </source>
</evidence>
<reference evidence="8" key="1">
    <citation type="journal article" date="2014" name="Front. Microbiol.">
        <title>High frequency of phylogenetically diverse reductive dehalogenase-homologous genes in deep subseafloor sedimentary metagenomes.</title>
        <authorList>
            <person name="Kawai M."/>
            <person name="Futagami T."/>
            <person name="Toyoda A."/>
            <person name="Takaki Y."/>
            <person name="Nishi S."/>
            <person name="Hori S."/>
            <person name="Arai W."/>
            <person name="Tsubouchi T."/>
            <person name="Morono Y."/>
            <person name="Uchiyama I."/>
            <person name="Ito T."/>
            <person name="Fujiyama A."/>
            <person name="Inagaki F."/>
            <person name="Takami H."/>
        </authorList>
    </citation>
    <scope>NUCLEOTIDE SEQUENCE</scope>
    <source>
        <strain evidence="8">Expedition CK06-06</strain>
    </source>
</reference>
<dbReference type="SUPFAM" id="SSF53335">
    <property type="entry name" value="S-adenosyl-L-methionine-dependent methyltransferases"/>
    <property type="match status" value="1"/>
</dbReference>
<dbReference type="PROSITE" id="PS00093">
    <property type="entry name" value="N4_MTASE"/>
    <property type="match status" value="1"/>
</dbReference>
<comment type="catalytic activity">
    <reaction evidence="7">
        <text>a 2'-deoxycytidine in DNA + S-adenosyl-L-methionine = an N(4)-methyl-2'-deoxycytidine in DNA + S-adenosyl-L-homocysteine + H(+)</text>
        <dbReference type="Rhea" id="RHEA:16857"/>
        <dbReference type="Rhea" id="RHEA-COMP:11369"/>
        <dbReference type="Rhea" id="RHEA-COMP:13674"/>
        <dbReference type="ChEBI" id="CHEBI:15378"/>
        <dbReference type="ChEBI" id="CHEBI:57856"/>
        <dbReference type="ChEBI" id="CHEBI:59789"/>
        <dbReference type="ChEBI" id="CHEBI:85452"/>
        <dbReference type="ChEBI" id="CHEBI:137933"/>
        <dbReference type="EC" id="2.1.1.113"/>
    </reaction>
</comment>
<evidence type="ECO:0000313" key="8">
    <source>
        <dbReference type="EMBL" id="GAG77732.1"/>
    </source>
</evidence>
<sequence>MIGQEWRNKIICGNAVEIFKKMPDESVDLGVTSPPYYGLRDYGKETKTIWGGNEKCKHKWNSQVALHDNLRPSKVSKKTIVGSNKNLEFRTGKQVKNEFCSKCGAWYGQLG</sequence>
<dbReference type="GO" id="GO:0032259">
    <property type="term" value="P:methylation"/>
    <property type="evidence" value="ECO:0007669"/>
    <property type="project" value="UniProtKB-KW"/>
</dbReference>
<accession>X1B8V3</accession>
<comment type="caution">
    <text evidence="8">The sequence shown here is derived from an EMBL/GenBank/DDBJ whole genome shotgun (WGS) entry which is preliminary data.</text>
</comment>
<dbReference type="AlphaFoldDB" id="X1B8V3"/>
<keyword evidence="4" id="KW-0808">Transferase</keyword>
<gene>
    <name evidence="8" type="ORF">S01H4_27562</name>
</gene>
<evidence type="ECO:0000256" key="6">
    <source>
        <dbReference type="ARBA" id="ARBA00022747"/>
    </source>
</evidence>
<dbReference type="InterPro" id="IPR029063">
    <property type="entry name" value="SAM-dependent_MTases_sf"/>
</dbReference>
<dbReference type="GO" id="GO:0009307">
    <property type="term" value="P:DNA restriction-modification system"/>
    <property type="evidence" value="ECO:0007669"/>
    <property type="project" value="UniProtKB-KW"/>
</dbReference>